<keyword evidence="3 10" id="KW-0121">Carboxypeptidase</keyword>
<keyword evidence="12" id="KW-1185">Reference proteome</keyword>
<comment type="similarity">
    <text evidence="2 10">Belongs to the peptidase S10 family.</text>
</comment>
<evidence type="ECO:0000256" key="2">
    <source>
        <dbReference type="ARBA" id="ARBA00009431"/>
    </source>
</evidence>
<dbReference type="InterPro" id="IPR001563">
    <property type="entry name" value="Peptidase_S10"/>
</dbReference>
<dbReference type="Gene3D" id="3.40.50.1820">
    <property type="entry name" value="alpha/beta hydrolase"/>
    <property type="match status" value="1"/>
</dbReference>
<evidence type="ECO:0000256" key="8">
    <source>
        <dbReference type="ARBA" id="ARBA00023180"/>
    </source>
</evidence>
<evidence type="ECO:0000313" key="12">
    <source>
        <dbReference type="Proteomes" id="UP000604825"/>
    </source>
</evidence>
<reference evidence="11" key="1">
    <citation type="submission" date="2020-10" db="EMBL/GenBank/DDBJ databases">
        <authorList>
            <person name="Han B."/>
            <person name="Lu T."/>
            <person name="Zhao Q."/>
            <person name="Huang X."/>
            <person name="Zhao Y."/>
        </authorList>
    </citation>
    <scope>NUCLEOTIDE SEQUENCE</scope>
</reference>
<keyword evidence="5 10" id="KW-0378">Hydrolase</keyword>
<dbReference type="InterPro" id="IPR029058">
    <property type="entry name" value="AB_hydrolase_fold"/>
</dbReference>
<organism evidence="11 12">
    <name type="scientific">Miscanthus lutarioriparius</name>
    <dbReference type="NCBI Taxonomy" id="422564"/>
    <lineage>
        <taxon>Eukaryota</taxon>
        <taxon>Viridiplantae</taxon>
        <taxon>Streptophyta</taxon>
        <taxon>Embryophyta</taxon>
        <taxon>Tracheophyta</taxon>
        <taxon>Spermatophyta</taxon>
        <taxon>Magnoliopsida</taxon>
        <taxon>Liliopsida</taxon>
        <taxon>Poales</taxon>
        <taxon>Poaceae</taxon>
        <taxon>PACMAD clade</taxon>
        <taxon>Panicoideae</taxon>
        <taxon>Andropogonodae</taxon>
        <taxon>Andropogoneae</taxon>
        <taxon>Saccharinae</taxon>
        <taxon>Miscanthus</taxon>
    </lineage>
</organism>
<evidence type="ECO:0000256" key="3">
    <source>
        <dbReference type="ARBA" id="ARBA00022645"/>
    </source>
</evidence>
<keyword evidence="7" id="KW-1015">Disulfide bond</keyword>
<dbReference type="InterPro" id="IPR018202">
    <property type="entry name" value="Ser_caboxypep_ser_AS"/>
</dbReference>
<dbReference type="Gene3D" id="3.40.50.11320">
    <property type="match status" value="1"/>
</dbReference>
<comment type="catalytic activity">
    <reaction evidence="1">
        <text>Preferential release of a C-terminal arginine or lysine residue.</text>
        <dbReference type="EC" id="3.4.16.6"/>
    </reaction>
</comment>
<dbReference type="SUPFAM" id="SSF53474">
    <property type="entry name" value="alpha/beta-Hydrolases"/>
    <property type="match status" value="1"/>
</dbReference>
<sequence length="468" mass="52455">MAAATVLLAAILVLSLSYCCAASAATTVTAAAESDRIDRLPGQPPVNFSMYSGYVTVDAAAGRALFYWLMEASGVPADSAPLVLWLNGGPGCSSVGYGAMEELGAFRVNPDGETLSLNPYAWNKVANVLFLDSPAGVGYSYTNTTNDLYSAGDNKTAHDSYAFLINWLERFPQYKYRDFYIAGESYAGHYVPQLSQVVYRSNKGIENPTLNFKGFMVGNAVIDDYHDYKGTFEYWWTHGLISDETYVKLWEACKYDVSEHPSKECQKISEVAEAEQGNIDLYSIYTPTCNKTSLHKRRQIRGRMPWLPRGYDPCTELYFTNYYNLPEVQEAFHANVTGIPYAWIGCSDPIYEYWKDSPGSMLPIYRELISAGLGIWVFSGDTDSVVPLTASRYSIDALSLPTITKWYPWYYDEEVGGWCQVYEGLTLVTVRGAGHEVPLHRPRQALKLFEHFLRDVPMPKPVESVQSY</sequence>
<gene>
    <name evidence="11" type="ORF">NCGR_LOCUS22375</name>
</gene>
<dbReference type="PRINTS" id="PR00724">
    <property type="entry name" value="CRBOXYPTASEC"/>
</dbReference>
<keyword evidence="6" id="KW-0865">Zymogen</keyword>
<dbReference type="GO" id="GO:0005773">
    <property type="term" value="C:vacuole"/>
    <property type="evidence" value="ECO:0007669"/>
    <property type="project" value="TreeGrafter"/>
</dbReference>
<feature type="chain" id="PRO_5033106720" description="Carboxypeptidase" evidence="10">
    <location>
        <begin position="25"/>
        <end position="468"/>
    </location>
</feature>
<evidence type="ECO:0000256" key="7">
    <source>
        <dbReference type="ARBA" id="ARBA00023157"/>
    </source>
</evidence>
<keyword evidence="10" id="KW-0732">Signal</keyword>
<protein>
    <recommendedName>
        <fullName evidence="10">Carboxypeptidase</fullName>
        <ecNumber evidence="10">3.4.16.-</ecNumber>
    </recommendedName>
</protein>
<evidence type="ECO:0000256" key="4">
    <source>
        <dbReference type="ARBA" id="ARBA00022670"/>
    </source>
</evidence>
<dbReference type="GO" id="GO:0004185">
    <property type="term" value="F:serine-type carboxypeptidase activity"/>
    <property type="evidence" value="ECO:0007669"/>
    <property type="project" value="UniProtKB-UniRule"/>
</dbReference>
<dbReference type="PROSITE" id="PS00131">
    <property type="entry name" value="CARBOXYPEPT_SER_SER"/>
    <property type="match status" value="1"/>
</dbReference>
<evidence type="ECO:0000256" key="1">
    <source>
        <dbReference type="ARBA" id="ARBA00001003"/>
    </source>
</evidence>
<evidence type="ECO:0000256" key="5">
    <source>
        <dbReference type="ARBA" id="ARBA00022801"/>
    </source>
</evidence>
<name>A0A811P3D8_9POAL</name>
<evidence type="ECO:0000256" key="9">
    <source>
        <dbReference type="ARBA" id="ARBA00064289"/>
    </source>
</evidence>
<dbReference type="PANTHER" id="PTHR11802:SF296">
    <property type="entry name" value="CARBOXYPEPTIDASE"/>
    <property type="match status" value="1"/>
</dbReference>
<dbReference type="Gene3D" id="6.10.250.940">
    <property type="match status" value="1"/>
</dbReference>
<dbReference type="PANTHER" id="PTHR11802">
    <property type="entry name" value="SERINE PROTEASE FAMILY S10 SERINE CARBOXYPEPTIDASE"/>
    <property type="match status" value="1"/>
</dbReference>
<feature type="signal peptide" evidence="10">
    <location>
        <begin position="1"/>
        <end position="24"/>
    </location>
</feature>
<keyword evidence="4 10" id="KW-0645">Protease</keyword>
<keyword evidence="8" id="KW-0325">Glycoprotein</keyword>
<evidence type="ECO:0000256" key="6">
    <source>
        <dbReference type="ARBA" id="ARBA00023145"/>
    </source>
</evidence>
<dbReference type="EC" id="3.4.16.-" evidence="10"/>
<comment type="caution">
    <text evidence="11">The sequence shown here is derived from an EMBL/GenBank/DDBJ whole genome shotgun (WGS) entry which is preliminary data.</text>
</comment>
<dbReference type="EMBL" id="CAJGYO010000005">
    <property type="protein sequence ID" value="CAD6232778.1"/>
    <property type="molecule type" value="Genomic_DNA"/>
</dbReference>
<evidence type="ECO:0000313" key="11">
    <source>
        <dbReference type="EMBL" id="CAD6232778.1"/>
    </source>
</evidence>
<dbReference type="FunFam" id="3.40.50.1820:FF:000013">
    <property type="entry name" value="Carboxypeptidase"/>
    <property type="match status" value="1"/>
</dbReference>
<dbReference type="Proteomes" id="UP000604825">
    <property type="component" value="Unassembled WGS sequence"/>
</dbReference>
<dbReference type="FunFam" id="3.40.50.11320:FF:000003">
    <property type="entry name" value="Carboxypeptidase"/>
    <property type="match status" value="1"/>
</dbReference>
<dbReference type="OrthoDB" id="443318at2759"/>
<evidence type="ECO:0000256" key="10">
    <source>
        <dbReference type="RuleBase" id="RU361156"/>
    </source>
</evidence>
<dbReference type="InterPro" id="IPR033124">
    <property type="entry name" value="Ser_caboxypep_his_AS"/>
</dbReference>
<dbReference type="PROSITE" id="PS00560">
    <property type="entry name" value="CARBOXYPEPT_SER_HIS"/>
    <property type="match status" value="1"/>
</dbReference>
<dbReference type="AlphaFoldDB" id="A0A811P3D8"/>
<accession>A0A811P3D8</accession>
<proteinExistence type="inferred from homology"/>
<dbReference type="GO" id="GO:0006508">
    <property type="term" value="P:proteolysis"/>
    <property type="evidence" value="ECO:0007669"/>
    <property type="project" value="UniProtKB-KW"/>
</dbReference>
<dbReference type="Pfam" id="PF00450">
    <property type="entry name" value="Peptidase_S10"/>
    <property type="match status" value="1"/>
</dbReference>
<comment type="subunit">
    <text evidence="9">Carboxypeptidase II is a dimer, where each monomer is composed of two chains linked by a disulfide bond.</text>
</comment>